<evidence type="ECO:0000259" key="2">
    <source>
        <dbReference type="Pfam" id="PF06713"/>
    </source>
</evidence>
<evidence type="ECO:0000256" key="1">
    <source>
        <dbReference type="SAM" id="Phobius"/>
    </source>
</evidence>
<protein>
    <recommendedName>
        <fullName evidence="2">Uncharacterized protein YyaB-like PH domain-containing protein</fullName>
    </recommendedName>
</protein>
<evidence type="ECO:0000313" key="3">
    <source>
        <dbReference type="EMBL" id="KRG11865.1"/>
    </source>
</evidence>
<dbReference type="InterPro" id="IPR009589">
    <property type="entry name" value="PH_YyaB-like"/>
</dbReference>
<dbReference type="Pfam" id="PF06713">
    <property type="entry name" value="bPH_4"/>
    <property type="match status" value="1"/>
</dbReference>
<gene>
    <name evidence="3" type="ORF">ACA29_14260</name>
</gene>
<reference evidence="3 4" key="1">
    <citation type="submission" date="2015-06" db="EMBL/GenBank/DDBJ databases">
        <title>Genome sequencing project of Bacillus galactosidilyticus PL133.</title>
        <authorList>
            <person name="Gaiero J."/>
            <person name="Nicol R."/>
            <person name="Habash M."/>
        </authorList>
    </citation>
    <scope>NUCLEOTIDE SEQUENCE [LARGE SCALE GENOMIC DNA]</scope>
    <source>
        <strain evidence="3 4">PL133</strain>
    </source>
</reference>
<organism evidence="3 4">
    <name type="scientific">Lederbergia galactosidilytica</name>
    <dbReference type="NCBI Taxonomy" id="217031"/>
    <lineage>
        <taxon>Bacteria</taxon>
        <taxon>Bacillati</taxon>
        <taxon>Bacillota</taxon>
        <taxon>Bacilli</taxon>
        <taxon>Bacillales</taxon>
        <taxon>Bacillaceae</taxon>
        <taxon>Lederbergia</taxon>
    </lineage>
</organism>
<comment type="caution">
    <text evidence="3">The sequence shown here is derived from an EMBL/GenBank/DDBJ whole genome shotgun (WGS) entry which is preliminary data.</text>
</comment>
<accession>A0A0Q9XXB6</accession>
<dbReference type="PATRIC" id="fig|217031.4.peg.4798"/>
<sequence length="152" mass="17789">MVFRSKIDVFYVNFMLIVVLIIALGSLFPLFIEEVRNEWIAVLILVSIFIVLVSFILWTNFTVKYIFYRDYLFIKGGPIKGGPFKSRIPYKNITEVSRTTAIFTGHRIMSSRDGLEIFNKTTFLGSIKISPRNKREFIIELKKRCPNIKIRE</sequence>
<dbReference type="EMBL" id="LGPB01000109">
    <property type="protein sequence ID" value="KRG11865.1"/>
    <property type="molecule type" value="Genomic_DNA"/>
</dbReference>
<feature type="transmembrane region" description="Helical" evidence="1">
    <location>
        <begin position="38"/>
        <end position="59"/>
    </location>
</feature>
<name>A0A0Q9XXB6_9BACI</name>
<keyword evidence="1" id="KW-0812">Transmembrane</keyword>
<dbReference type="Proteomes" id="UP000053881">
    <property type="component" value="Unassembled WGS sequence"/>
</dbReference>
<keyword evidence="1" id="KW-0472">Membrane</keyword>
<proteinExistence type="predicted"/>
<dbReference type="GO" id="GO:0030153">
    <property type="term" value="P:bacteriocin immunity"/>
    <property type="evidence" value="ECO:0007669"/>
    <property type="project" value="InterPro"/>
</dbReference>
<feature type="domain" description="Uncharacterized protein YyaB-like PH" evidence="2">
    <location>
        <begin position="64"/>
        <end position="145"/>
    </location>
</feature>
<keyword evidence="1" id="KW-1133">Transmembrane helix</keyword>
<evidence type="ECO:0000313" key="4">
    <source>
        <dbReference type="Proteomes" id="UP000053881"/>
    </source>
</evidence>
<feature type="transmembrane region" description="Helical" evidence="1">
    <location>
        <begin position="12"/>
        <end position="32"/>
    </location>
</feature>
<dbReference type="AlphaFoldDB" id="A0A0Q9XXB6"/>